<dbReference type="Proteomes" id="UP000241201">
    <property type="component" value="Unassembled WGS sequence"/>
</dbReference>
<gene>
    <name evidence="1" type="ORF">C7U55_05295</name>
</gene>
<keyword evidence="1" id="KW-0418">Kinase</keyword>
<organism evidence="1 2">
    <name type="scientific">Faecalibacillus faecis</name>
    <dbReference type="NCBI Taxonomy" id="1982628"/>
    <lineage>
        <taxon>Bacteria</taxon>
        <taxon>Bacillati</taxon>
        <taxon>Bacillota</taxon>
        <taxon>Erysipelotrichia</taxon>
        <taxon>Erysipelotrichales</taxon>
        <taxon>Coprobacillaceae</taxon>
        <taxon>Faecalibacillus</taxon>
    </lineage>
</organism>
<keyword evidence="1" id="KW-0808">Transferase</keyword>
<dbReference type="AlphaFoldDB" id="A0A2T3G0J3"/>
<dbReference type="EMBL" id="PYLP01000004">
    <property type="protein sequence ID" value="PST41058.1"/>
    <property type="molecule type" value="Genomic_DNA"/>
</dbReference>
<dbReference type="GeneID" id="77470508"/>
<dbReference type="GO" id="GO:0016301">
    <property type="term" value="F:kinase activity"/>
    <property type="evidence" value="ECO:0007669"/>
    <property type="project" value="UniProtKB-KW"/>
</dbReference>
<comment type="caution">
    <text evidence="1">The sequence shown here is derived from an EMBL/GenBank/DDBJ whole genome shotgun (WGS) entry which is preliminary data.</text>
</comment>
<dbReference type="Gene3D" id="1.10.1070.20">
    <property type="match status" value="1"/>
</dbReference>
<accession>A0A2T3G0J3</accession>
<proteinExistence type="predicted"/>
<dbReference type="RefSeq" id="WP_106987668.1">
    <property type="nucleotide sequence ID" value="NZ_PYLP01000004.1"/>
</dbReference>
<name>A0A2T3G0J3_9FIRM</name>
<reference evidence="2" key="1">
    <citation type="submission" date="2018-03" db="EMBL/GenBank/DDBJ databases">
        <title>Lachnoclostridium SNUG30370 gen.nov., sp.nov., isolated from human faeces.</title>
        <authorList>
            <person name="Seo B."/>
            <person name="Jeon K."/>
            <person name="Ko G."/>
        </authorList>
    </citation>
    <scope>NUCLEOTIDE SEQUENCE [LARGE SCALE GENOMIC DNA]</scope>
    <source>
        <strain evidence="2">SNUG30370</strain>
    </source>
</reference>
<sequence>MKTEKNNIYVLKIFDIPLIEFKFNKDILSLNTVHIIKIHNNHKKLFPVSLMLSDDGLAIWLKRRSAPRKRRNMKELMKNMELNINNIQSLLDISKGLSLNDAYWICKKDKDDKYDDVNLYDNSFSNEISFAAFSGLNAEFDLLSLKSPSPEFTTAGLLPKGWKKAKNDIVLFKGGINPKQDKNLEPYSEYYASQIAKRLGYRHVEYDLKEWNGILASTCKIFTSKDAGYIPIAYYVPSGNIGNINEFLKKISIENDILSNVYLDFQRMILFDALIYNKDRHFGNFGLLVNNHTMEIIGLCPIFDNGASLFSYADDFEMKDLSSLKKYAKNNCTSYYGISFNDLVKAICTKNMIADLEKLKNFKFVRHLKYNLSESRLKLIEDFVRERADELINILK</sequence>
<protein>
    <submittedName>
        <fullName evidence="1">Protein kinase</fullName>
    </submittedName>
</protein>
<keyword evidence="2" id="KW-1185">Reference proteome</keyword>
<evidence type="ECO:0000313" key="2">
    <source>
        <dbReference type="Proteomes" id="UP000241201"/>
    </source>
</evidence>
<evidence type="ECO:0000313" key="1">
    <source>
        <dbReference type="EMBL" id="PST41058.1"/>
    </source>
</evidence>